<keyword evidence="3" id="KW-0804">Transcription</keyword>
<dbReference type="PRINTS" id="PR00455">
    <property type="entry name" value="HTHTETR"/>
</dbReference>
<gene>
    <name evidence="6" type="primary">kstR2_1</name>
    <name evidence="6" type="ORF">Pla52o_25490</name>
</gene>
<evidence type="ECO:0000256" key="4">
    <source>
        <dbReference type="PROSITE-ProRule" id="PRU00335"/>
    </source>
</evidence>
<dbReference type="PANTHER" id="PTHR47506">
    <property type="entry name" value="TRANSCRIPTIONAL REGULATORY PROTEIN"/>
    <property type="match status" value="1"/>
</dbReference>
<dbReference type="Gene3D" id="1.10.357.10">
    <property type="entry name" value="Tetracycline Repressor, domain 2"/>
    <property type="match status" value="1"/>
</dbReference>
<dbReference type="InterPro" id="IPR001647">
    <property type="entry name" value="HTH_TetR"/>
</dbReference>
<comment type="caution">
    <text evidence="6">The sequence shown here is derived from an EMBL/GenBank/DDBJ whole genome shotgun (WGS) entry which is preliminary data.</text>
</comment>
<dbReference type="GO" id="GO:0003677">
    <property type="term" value="F:DNA binding"/>
    <property type="evidence" value="ECO:0007669"/>
    <property type="project" value="UniProtKB-UniRule"/>
</dbReference>
<dbReference type="EMBL" id="SJPT01000004">
    <property type="protein sequence ID" value="TWU23015.1"/>
    <property type="molecule type" value="Genomic_DNA"/>
</dbReference>
<dbReference type="Pfam" id="PF00440">
    <property type="entry name" value="TetR_N"/>
    <property type="match status" value="1"/>
</dbReference>
<feature type="DNA-binding region" description="H-T-H motif" evidence="4">
    <location>
        <begin position="30"/>
        <end position="49"/>
    </location>
</feature>
<dbReference type="SUPFAM" id="SSF46689">
    <property type="entry name" value="Homeodomain-like"/>
    <property type="match status" value="1"/>
</dbReference>
<dbReference type="Proteomes" id="UP000316304">
    <property type="component" value="Unassembled WGS sequence"/>
</dbReference>
<evidence type="ECO:0000256" key="1">
    <source>
        <dbReference type="ARBA" id="ARBA00023015"/>
    </source>
</evidence>
<organism evidence="6 7">
    <name type="scientific">Novipirellula galeiformis</name>
    <dbReference type="NCBI Taxonomy" id="2528004"/>
    <lineage>
        <taxon>Bacteria</taxon>
        <taxon>Pseudomonadati</taxon>
        <taxon>Planctomycetota</taxon>
        <taxon>Planctomycetia</taxon>
        <taxon>Pirellulales</taxon>
        <taxon>Pirellulaceae</taxon>
        <taxon>Novipirellula</taxon>
    </lineage>
</organism>
<dbReference type="Pfam" id="PF17937">
    <property type="entry name" value="TetR_C_28"/>
    <property type="match status" value="1"/>
</dbReference>
<reference evidence="6 7" key="1">
    <citation type="submission" date="2019-02" db="EMBL/GenBank/DDBJ databases">
        <title>Deep-cultivation of Planctomycetes and their phenomic and genomic characterization uncovers novel biology.</title>
        <authorList>
            <person name="Wiegand S."/>
            <person name="Jogler M."/>
            <person name="Boedeker C."/>
            <person name="Pinto D."/>
            <person name="Vollmers J."/>
            <person name="Rivas-Marin E."/>
            <person name="Kohn T."/>
            <person name="Peeters S.H."/>
            <person name="Heuer A."/>
            <person name="Rast P."/>
            <person name="Oberbeckmann S."/>
            <person name="Bunk B."/>
            <person name="Jeske O."/>
            <person name="Meyerdierks A."/>
            <person name="Storesund J.E."/>
            <person name="Kallscheuer N."/>
            <person name="Luecker S."/>
            <person name="Lage O.M."/>
            <person name="Pohl T."/>
            <person name="Merkel B.J."/>
            <person name="Hornburger P."/>
            <person name="Mueller R.-W."/>
            <person name="Bruemmer F."/>
            <person name="Labrenz M."/>
            <person name="Spormann A.M."/>
            <person name="Op Den Camp H."/>
            <person name="Overmann J."/>
            <person name="Amann R."/>
            <person name="Jetten M.S.M."/>
            <person name="Mascher T."/>
            <person name="Medema M.H."/>
            <person name="Devos D.P."/>
            <person name="Kaster A.-K."/>
            <person name="Ovreas L."/>
            <person name="Rohde M."/>
            <person name="Galperin M.Y."/>
            <person name="Jogler C."/>
        </authorList>
    </citation>
    <scope>NUCLEOTIDE SEQUENCE [LARGE SCALE GENOMIC DNA]</scope>
    <source>
        <strain evidence="6 7">Pla52o</strain>
    </source>
</reference>
<keyword evidence="7" id="KW-1185">Reference proteome</keyword>
<keyword evidence="2 4" id="KW-0238">DNA-binding</keyword>
<proteinExistence type="predicted"/>
<dbReference type="PANTHER" id="PTHR47506:SF6">
    <property type="entry name" value="HTH-TYPE TRANSCRIPTIONAL REPRESSOR NEMR"/>
    <property type="match status" value="1"/>
</dbReference>
<keyword evidence="1" id="KW-0805">Transcription regulation</keyword>
<evidence type="ECO:0000256" key="3">
    <source>
        <dbReference type="ARBA" id="ARBA00023163"/>
    </source>
</evidence>
<sequence length="196" mass="20937">MAPTTGPETTTRILDAVMQLILAGGLPAVTLSAVCRKAGLSKGGLMHHFPSKESLVDAFLEQAVGDYLNQVQQAAAPHAVGTGQRAKAILELFLGEPTAAEPDCDCAAVMVALVQGGGGNSLVNEVHQTLLQLMREDGLSRDLSELILATIDGVWLQSIIAANDIIESRKKRIHKKLKQLIESEMSMKFKPIASEQ</sequence>
<name>A0A5C6CG25_9BACT</name>
<dbReference type="InterPro" id="IPR041479">
    <property type="entry name" value="TetR_CgmR_C"/>
</dbReference>
<dbReference type="InterPro" id="IPR009057">
    <property type="entry name" value="Homeodomain-like_sf"/>
</dbReference>
<evidence type="ECO:0000259" key="5">
    <source>
        <dbReference type="PROSITE" id="PS50977"/>
    </source>
</evidence>
<feature type="domain" description="HTH tetR-type" evidence="5">
    <location>
        <begin position="7"/>
        <end position="67"/>
    </location>
</feature>
<evidence type="ECO:0000256" key="2">
    <source>
        <dbReference type="ARBA" id="ARBA00023125"/>
    </source>
</evidence>
<dbReference type="OrthoDB" id="9789566at2"/>
<accession>A0A5C6CG25</accession>
<dbReference type="PROSITE" id="PS50977">
    <property type="entry name" value="HTH_TETR_2"/>
    <property type="match status" value="1"/>
</dbReference>
<evidence type="ECO:0000313" key="6">
    <source>
        <dbReference type="EMBL" id="TWU23015.1"/>
    </source>
</evidence>
<protein>
    <submittedName>
        <fullName evidence="6">HTH-type transcriptional repressor KstR2</fullName>
    </submittedName>
</protein>
<evidence type="ECO:0000313" key="7">
    <source>
        <dbReference type="Proteomes" id="UP000316304"/>
    </source>
</evidence>
<dbReference type="AlphaFoldDB" id="A0A5C6CG25"/>
<dbReference type="RefSeq" id="WP_146594811.1">
    <property type="nucleotide sequence ID" value="NZ_SJPT01000004.1"/>
</dbReference>